<feature type="domain" description="Mff-like" evidence="12">
    <location>
        <begin position="146"/>
        <end position="221"/>
    </location>
</feature>
<dbReference type="Proteomes" id="UP000279307">
    <property type="component" value="Chromosome 10"/>
</dbReference>
<keyword evidence="15" id="KW-1185">Reference proteome</keyword>
<dbReference type="InterPro" id="IPR008518">
    <property type="entry name" value="Mff/Tango-11"/>
</dbReference>
<keyword evidence="5" id="KW-1000">Mitochondrion outer membrane</keyword>
<dbReference type="InterPro" id="IPR039433">
    <property type="entry name" value="Mff-like_dom"/>
</dbReference>
<evidence type="ECO:0000313" key="13">
    <source>
        <dbReference type="EMBL" id="EZA47767.1"/>
    </source>
</evidence>
<evidence type="ECO:0000256" key="4">
    <source>
        <dbReference type="ARBA" id="ARBA00022692"/>
    </source>
</evidence>
<keyword evidence="10" id="KW-0576">Peroxisome</keyword>
<comment type="subcellular location">
    <subcellularLocation>
        <location evidence="1">Mitochondrion outer membrane</location>
        <topology evidence="1">Single-pass type IV membrane protein</topology>
    </subcellularLocation>
    <subcellularLocation>
        <location evidence="2">Peroxisome</location>
    </subcellularLocation>
</comment>
<keyword evidence="9 11" id="KW-0472">Membrane</keyword>
<feature type="transmembrane region" description="Helical" evidence="11">
    <location>
        <begin position="202"/>
        <end position="219"/>
    </location>
</feature>
<dbReference type="Pfam" id="PF05644">
    <property type="entry name" value="Miff"/>
    <property type="match status" value="2"/>
</dbReference>
<gene>
    <name evidence="14" type="ORF">DMN91_010248</name>
    <name evidence="13" type="ORF">X777_15277</name>
</gene>
<evidence type="ECO:0000256" key="7">
    <source>
        <dbReference type="ARBA" id="ARBA00023054"/>
    </source>
</evidence>
<dbReference type="EMBL" id="KK107790">
    <property type="protein sequence ID" value="EZA47767.1"/>
    <property type="molecule type" value="Genomic_DNA"/>
</dbReference>
<reference evidence="13 15" key="1">
    <citation type="journal article" date="2014" name="Curr. Biol.">
        <title>The genome of the clonal raider ant Cerapachys biroi.</title>
        <authorList>
            <person name="Oxley P.R."/>
            <person name="Ji L."/>
            <person name="Fetter-Pruneda I."/>
            <person name="McKenzie S.K."/>
            <person name="Li C."/>
            <person name="Hu H."/>
            <person name="Zhang G."/>
            <person name="Kronauer D.J."/>
        </authorList>
    </citation>
    <scope>NUCLEOTIDE SEQUENCE [LARGE SCALE GENOMIC DNA]</scope>
</reference>
<keyword evidence="4 11" id="KW-0812">Transmembrane</keyword>
<comment type="similarity">
    <text evidence="3">Belongs to the Tango11 family.</text>
</comment>
<evidence type="ECO:0000259" key="12">
    <source>
        <dbReference type="Pfam" id="PF05644"/>
    </source>
</evidence>
<dbReference type="GO" id="GO:0005741">
    <property type="term" value="C:mitochondrial outer membrane"/>
    <property type="evidence" value="ECO:0007669"/>
    <property type="project" value="UniProtKB-SubCell"/>
</dbReference>
<reference evidence="14" key="2">
    <citation type="journal article" date="2018" name="Genome Res.">
        <title>The genomic architecture and molecular evolution of ant odorant receptors.</title>
        <authorList>
            <person name="McKenzie S.K."/>
            <person name="Kronauer D.J.C."/>
        </authorList>
    </citation>
    <scope>NUCLEOTIDE SEQUENCE [LARGE SCALE GENOMIC DNA]</scope>
    <source>
        <strain evidence="14">Clonal line C1</strain>
    </source>
</reference>
<evidence type="ECO:0000256" key="3">
    <source>
        <dbReference type="ARBA" id="ARBA00009806"/>
    </source>
</evidence>
<evidence type="ECO:0000256" key="11">
    <source>
        <dbReference type="SAM" id="Phobius"/>
    </source>
</evidence>
<dbReference type="PANTHER" id="PTHR16501">
    <property type="entry name" value="TRANSPORT AND GOLGI ORGANIZATION PROTEIN 11"/>
    <property type="match status" value="1"/>
</dbReference>
<dbReference type="OMA" id="RINGFRD"/>
<dbReference type="AlphaFoldDB" id="A0A026VVI7"/>
<keyword evidence="6 11" id="KW-1133">Transmembrane helix</keyword>
<evidence type="ECO:0000256" key="2">
    <source>
        <dbReference type="ARBA" id="ARBA00004275"/>
    </source>
</evidence>
<accession>A0A026VVI7</accession>
<keyword evidence="7" id="KW-0175">Coiled coil</keyword>
<proteinExistence type="inferred from homology"/>
<feature type="domain" description="Mff-like" evidence="12">
    <location>
        <begin position="16"/>
        <end position="129"/>
    </location>
</feature>
<protein>
    <submittedName>
        <fullName evidence="13">Transport and Golgi organization protein</fullName>
    </submittedName>
</protein>
<dbReference type="OrthoDB" id="5986838at2759"/>
<organism evidence="13 15">
    <name type="scientific">Ooceraea biroi</name>
    <name type="common">Clonal raider ant</name>
    <name type="synonym">Cerapachys biroi</name>
    <dbReference type="NCBI Taxonomy" id="2015173"/>
    <lineage>
        <taxon>Eukaryota</taxon>
        <taxon>Metazoa</taxon>
        <taxon>Ecdysozoa</taxon>
        <taxon>Arthropoda</taxon>
        <taxon>Hexapoda</taxon>
        <taxon>Insecta</taxon>
        <taxon>Pterygota</taxon>
        <taxon>Neoptera</taxon>
        <taxon>Endopterygota</taxon>
        <taxon>Hymenoptera</taxon>
        <taxon>Apocrita</taxon>
        <taxon>Aculeata</taxon>
        <taxon>Formicoidea</taxon>
        <taxon>Formicidae</taxon>
        <taxon>Dorylinae</taxon>
        <taxon>Ooceraea</taxon>
    </lineage>
</organism>
<dbReference type="GO" id="GO:0005777">
    <property type="term" value="C:peroxisome"/>
    <property type="evidence" value="ECO:0007669"/>
    <property type="project" value="UniProtKB-SubCell"/>
</dbReference>
<evidence type="ECO:0000256" key="9">
    <source>
        <dbReference type="ARBA" id="ARBA00023136"/>
    </source>
</evidence>
<name>A0A026VVI7_OOCBI</name>
<evidence type="ECO:0000256" key="1">
    <source>
        <dbReference type="ARBA" id="ARBA00004200"/>
    </source>
</evidence>
<dbReference type="STRING" id="2015173.A0A026VVI7"/>
<evidence type="ECO:0000256" key="8">
    <source>
        <dbReference type="ARBA" id="ARBA00023128"/>
    </source>
</evidence>
<keyword evidence="8" id="KW-0496">Mitochondrion</keyword>
<evidence type="ECO:0000313" key="15">
    <source>
        <dbReference type="Proteomes" id="UP000053097"/>
    </source>
</evidence>
<dbReference type="Proteomes" id="UP000053097">
    <property type="component" value="Unassembled WGS sequence"/>
</dbReference>
<evidence type="ECO:0000256" key="5">
    <source>
        <dbReference type="ARBA" id="ARBA00022787"/>
    </source>
</evidence>
<evidence type="ECO:0000256" key="10">
    <source>
        <dbReference type="ARBA" id="ARBA00023140"/>
    </source>
</evidence>
<reference evidence="14" key="3">
    <citation type="submission" date="2018-07" db="EMBL/GenBank/DDBJ databases">
        <authorList>
            <person name="Mckenzie S.K."/>
            <person name="Kronauer D.J.C."/>
        </authorList>
    </citation>
    <scope>NUCLEOTIDE SEQUENCE</scope>
    <source>
        <strain evidence="14">Clonal line C1</strain>
    </source>
</reference>
<dbReference type="PANTHER" id="PTHR16501:SF6">
    <property type="entry name" value="TRANSPORT AND GOLGI ORGANIZATION PROTEIN 11"/>
    <property type="match status" value="1"/>
</dbReference>
<sequence length="222" mass="25679">MSKAHSPKHFNGETDNFFDPNFTVDINKRMQVPKSIRVSGDEDIMSRSVWNQMSATEKFEKFDMHVPDRILVVGQEQHVGTKAPPPEIVLENAVMRTEPAIVRVQTPPRILKLDDHFFPTADDDDSPAYPPIEIKEPAPRTFNAETQITRHIREPTPAYNALDVSLPPSEEVHHLRRQVGKLNRRVMALELDMLHRQQREKILYIATVAYFILKAFSWFTRN</sequence>
<evidence type="ECO:0000256" key="6">
    <source>
        <dbReference type="ARBA" id="ARBA00022989"/>
    </source>
</evidence>
<dbReference type="EMBL" id="QOIP01000010">
    <property type="protein sequence ID" value="RLU18007.1"/>
    <property type="molecule type" value="Genomic_DNA"/>
</dbReference>
<evidence type="ECO:0000313" key="14">
    <source>
        <dbReference type="EMBL" id="RLU18007.1"/>
    </source>
</evidence>